<feature type="transmembrane region" description="Helical" evidence="6">
    <location>
        <begin position="202"/>
        <end position="227"/>
    </location>
</feature>
<evidence type="ECO:0000256" key="5">
    <source>
        <dbReference type="SAM" id="MobiDB-lite"/>
    </source>
</evidence>
<protein>
    <submittedName>
        <fullName evidence="7">Uncharacterized protein</fullName>
    </submittedName>
</protein>
<keyword evidence="4 6" id="KW-0472">Membrane</keyword>
<feature type="transmembrane region" description="Helical" evidence="6">
    <location>
        <begin position="29"/>
        <end position="49"/>
    </location>
</feature>
<evidence type="ECO:0000256" key="1">
    <source>
        <dbReference type="ARBA" id="ARBA00004141"/>
    </source>
</evidence>
<sequence>MSNIMSQTGYTCTNSTSNSDEATTMEGSAAMFVSAVVLLIVTIVALVQICKFISSGAYPRAERSLCVMFFLPVLIGWISWEHVYTQKKDHVLEKILNLYKAAALFAFMYYMMCLLGWTVADGKSSKTEESMIRILMKQEKAECYMKCMGTDPLTTPDECRRFIKKTKYGVLQMAVVIIICEIIGIGLIIYDYKLFKETKKGLLYEFFLISGFTVKFISSGIALNYILNFAIFCSKIEEFRDLNILSKFVLLKLAMFLTEIQGIIIFGFANLYVLYYAQDQDVLQVTLYTNSLLLCSEMIICGILQYTIFPLSDFYFHPILKEKLIKHELKHSKITTSGDNTNKVVVVQTKEVIKTTQSGEGTSVVVAGEEEYYHSHRHRSHKDGETVVEVKVEGDKKEGGENVVVVAGEEEESYHHHRHRSHKDEETVVEVKVEEAKKETGEVVVVEGEEESYHHHRHRSHKDGETIEEQTGTVKKEIVTETVVNEGDEESYHHSRHRSHKTEEV</sequence>
<feature type="compositionally biased region" description="Basic residues" evidence="5">
    <location>
        <begin position="494"/>
        <end position="505"/>
    </location>
</feature>
<keyword evidence="2 6" id="KW-0812">Transmembrane</keyword>
<feature type="region of interest" description="Disordered" evidence="5">
    <location>
        <begin position="448"/>
        <end position="505"/>
    </location>
</feature>
<dbReference type="EMBL" id="MPUH01000028">
    <property type="protein sequence ID" value="OMJ94300.1"/>
    <property type="molecule type" value="Genomic_DNA"/>
</dbReference>
<gene>
    <name evidence="7" type="ORF">SteCoe_2496</name>
</gene>
<feature type="transmembrane region" description="Helical" evidence="6">
    <location>
        <begin position="61"/>
        <end position="78"/>
    </location>
</feature>
<dbReference type="InterPro" id="IPR005178">
    <property type="entry name" value="Ostalpha/TMEM184C"/>
</dbReference>
<evidence type="ECO:0000256" key="6">
    <source>
        <dbReference type="SAM" id="Phobius"/>
    </source>
</evidence>
<organism evidence="7 8">
    <name type="scientific">Stentor coeruleus</name>
    <dbReference type="NCBI Taxonomy" id="5963"/>
    <lineage>
        <taxon>Eukaryota</taxon>
        <taxon>Sar</taxon>
        <taxon>Alveolata</taxon>
        <taxon>Ciliophora</taxon>
        <taxon>Postciliodesmatophora</taxon>
        <taxon>Heterotrichea</taxon>
        <taxon>Heterotrichida</taxon>
        <taxon>Stentoridae</taxon>
        <taxon>Stentor</taxon>
    </lineage>
</organism>
<dbReference type="AlphaFoldDB" id="A0A1R2CZA3"/>
<feature type="transmembrane region" description="Helical" evidence="6">
    <location>
        <begin position="170"/>
        <end position="190"/>
    </location>
</feature>
<dbReference type="PANTHER" id="PTHR23423">
    <property type="entry name" value="ORGANIC SOLUTE TRANSPORTER-RELATED"/>
    <property type="match status" value="1"/>
</dbReference>
<dbReference type="Proteomes" id="UP000187209">
    <property type="component" value="Unassembled WGS sequence"/>
</dbReference>
<dbReference type="Pfam" id="PF03619">
    <property type="entry name" value="Solute_trans_a"/>
    <property type="match status" value="1"/>
</dbReference>
<evidence type="ECO:0000256" key="3">
    <source>
        <dbReference type="ARBA" id="ARBA00022989"/>
    </source>
</evidence>
<reference evidence="7 8" key="1">
    <citation type="submission" date="2016-11" db="EMBL/GenBank/DDBJ databases">
        <title>The macronuclear genome of Stentor coeruleus: a giant cell with tiny introns.</title>
        <authorList>
            <person name="Slabodnick M."/>
            <person name="Ruby J.G."/>
            <person name="Reiff S.B."/>
            <person name="Swart E.C."/>
            <person name="Gosai S."/>
            <person name="Prabakaran S."/>
            <person name="Witkowska E."/>
            <person name="Larue G.E."/>
            <person name="Fisher S."/>
            <person name="Freeman R.M."/>
            <person name="Gunawardena J."/>
            <person name="Chu W."/>
            <person name="Stover N.A."/>
            <person name="Gregory B.D."/>
            <person name="Nowacki M."/>
            <person name="Derisi J."/>
            <person name="Roy S.W."/>
            <person name="Marshall W.F."/>
            <person name="Sood P."/>
        </authorList>
    </citation>
    <scope>NUCLEOTIDE SEQUENCE [LARGE SCALE GENOMIC DNA]</scope>
    <source>
        <strain evidence="7">WM001</strain>
    </source>
</reference>
<comment type="caution">
    <text evidence="7">The sequence shown here is derived from an EMBL/GenBank/DDBJ whole genome shotgun (WGS) entry which is preliminary data.</text>
</comment>
<evidence type="ECO:0000313" key="8">
    <source>
        <dbReference type="Proteomes" id="UP000187209"/>
    </source>
</evidence>
<keyword evidence="3 6" id="KW-1133">Transmembrane helix</keyword>
<proteinExistence type="predicted"/>
<evidence type="ECO:0000313" key="7">
    <source>
        <dbReference type="EMBL" id="OMJ94300.1"/>
    </source>
</evidence>
<dbReference type="GO" id="GO:0016020">
    <property type="term" value="C:membrane"/>
    <property type="evidence" value="ECO:0007669"/>
    <property type="project" value="UniProtKB-SubCell"/>
</dbReference>
<keyword evidence="8" id="KW-1185">Reference proteome</keyword>
<accession>A0A1R2CZA3</accession>
<feature type="transmembrane region" description="Helical" evidence="6">
    <location>
        <begin position="248"/>
        <end position="275"/>
    </location>
</feature>
<evidence type="ECO:0000256" key="4">
    <source>
        <dbReference type="ARBA" id="ARBA00023136"/>
    </source>
</evidence>
<dbReference type="SMART" id="SM01417">
    <property type="entry name" value="Solute_trans_a"/>
    <property type="match status" value="1"/>
</dbReference>
<name>A0A1R2CZA3_9CILI</name>
<feature type="transmembrane region" description="Helical" evidence="6">
    <location>
        <begin position="98"/>
        <end position="120"/>
    </location>
</feature>
<comment type="subcellular location">
    <subcellularLocation>
        <location evidence="1">Membrane</location>
        <topology evidence="1">Multi-pass membrane protein</topology>
    </subcellularLocation>
</comment>
<evidence type="ECO:0000256" key="2">
    <source>
        <dbReference type="ARBA" id="ARBA00022692"/>
    </source>
</evidence>